<keyword evidence="2" id="KW-1185">Reference proteome</keyword>
<organism evidence="1 2">
    <name type="scientific">Agromyces tropicus</name>
    <dbReference type="NCBI Taxonomy" id="555371"/>
    <lineage>
        <taxon>Bacteria</taxon>
        <taxon>Bacillati</taxon>
        <taxon>Actinomycetota</taxon>
        <taxon>Actinomycetes</taxon>
        <taxon>Micrococcales</taxon>
        <taxon>Microbacteriaceae</taxon>
        <taxon>Agromyces</taxon>
    </lineage>
</organism>
<dbReference type="EMBL" id="BAAAPW010000001">
    <property type="protein sequence ID" value="GAA2029023.1"/>
    <property type="molecule type" value="Genomic_DNA"/>
</dbReference>
<protein>
    <recommendedName>
        <fullName evidence="3">DUF559 domain-containing protein</fullName>
    </recommendedName>
</protein>
<dbReference type="Proteomes" id="UP001501196">
    <property type="component" value="Unassembled WGS sequence"/>
</dbReference>
<name>A0ABP5FNA8_9MICO</name>
<accession>A0ABP5FNA8</accession>
<evidence type="ECO:0000313" key="1">
    <source>
        <dbReference type="EMBL" id="GAA2029023.1"/>
    </source>
</evidence>
<sequence>MHWRRLVAADLEHVFHGVRRHSDPAQPEVRELAEAYAKRMPRRQVFSHATAAVLWGIPLPADAHRRRAGGDAGPAHPILHVSVPSGSARPAAQGIHGHVISFDRVGVLVHGGLRVVDPGTAWVQLGGRLRIDDLVAAAEFLVTGSEPFDGRPPLCTSEELHASLEARRGARGMLALRAALADVRWGALSRRETLLRLDLVRAGLPEPVPNHRVLGAAGELIAMIDLAYPDHLVGIEYQGDHHRAAATWRRDVRRLERLADLGWAIVQATSDDVGSDGRVRDSAAFARRVAGRLAAKGWRG</sequence>
<dbReference type="InterPro" id="IPR011335">
    <property type="entry name" value="Restrct_endonuc-II-like"/>
</dbReference>
<gene>
    <name evidence="1" type="ORF">GCM10009819_10960</name>
</gene>
<comment type="caution">
    <text evidence="1">The sequence shown here is derived from an EMBL/GenBank/DDBJ whole genome shotgun (WGS) entry which is preliminary data.</text>
</comment>
<dbReference type="SUPFAM" id="SSF52980">
    <property type="entry name" value="Restriction endonuclease-like"/>
    <property type="match status" value="1"/>
</dbReference>
<evidence type="ECO:0008006" key="3">
    <source>
        <dbReference type="Google" id="ProtNLM"/>
    </source>
</evidence>
<evidence type="ECO:0000313" key="2">
    <source>
        <dbReference type="Proteomes" id="UP001501196"/>
    </source>
</evidence>
<proteinExistence type="predicted"/>
<reference evidence="2" key="1">
    <citation type="journal article" date="2019" name="Int. J. Syst. Evol. Microbiol.">
        <title>The Global Catalogue of Microorganisms (GCM) 10K type strain sequencing project: providing services to taxonomists for standard genome sequencing and annotation.</title>
        <authorList>
            <consortium name="The Broad Institute Genomics Platform"/>
            <consortium name="The Broad Institute Genome Sequencing Center for Infectious Disease"/>
            <person name="Wu L."/>
            <person name="Ma J."/>
        </authorList>
    </citation>
    <scope>NUCLEOTIDE SEQUENCE [LARGE SCALE GENOMIC DNA]</scope>
    <source>
        <strain evidence="2">JCM 15672</strain>
    </source>
</reference>